<keyword evidence="2" id="KW-1185">Reference proteome</keyword>
<organism evidence="1 2">
    <name type="scientific">Sphingobacterium gobiense</name>
    <dbReference type="NCBI Taxonomy" id="1382456"/>
    <lineage>
        <taxon>Bacteria</taxon>
        <taxon>Pseudomonadati</taxon>
        <taxon>Bacteroidota</taxon>
        <taxon>Sphingobacteriia</taxon>
        <taxon>Sphingobacteriales</taxon>
        <taxon>Sphingobacteriaceae</taxon>
        <taxon>Sphingobacterium</taxon>
    </lineage>
</organism>
<protein>
    <recommendedName>
        <fullName evidence="3">Lipoprotein</fullName>
    </recommendedName>
</protein>
<comment type="caution">
    <text evidence="1">The sequence shown here is derived from an EMBL/GenBank/DDBJ whole genome shotgun (WGS) entry which is preliminary data.</text>
</comment>
<evidence type="ECO:0000313" key="2">
    <source>
        <dbReference type="Proteomes" id="UP000238642"/>
    </source>
</evidence>
<evidence type="ECO:0000313" key="1">
    <source>
        <dbReference type="EMBL" id="PRD52571.1"/>
    </source>
</evidence>
<proteinExistence type="predicted"/>
<name>A0A2S9JHV4_9SPHI</name>
<gene>
    <name evidence="1" type="ORF">C5749_15155</name>
</gene>
<reference evidence="1 2" key="1">
    <citation type="submission" date="2018-02" db="EMBL/GenBank/DDBJ databases">
        <title>The draft genome of Sphingobacterium gobiense H7.</title>
        <authorList>
            <person name="Li L."/>
            <person name="Liu L."/>
            <person name="Zhang X."/>
            <person name="Wang T."/>
            <person name="Liang L."/>
        </authorList>
    </citation>
    <scope>NUCLEOTIDE SEQUENCE [LARGE SCALE GENOMIC DNA]</scope>
    <source>
        <strain evidence="1 2">ACCC 05757</strain>
    </source>
</reference>
<dbReference type="Proteomes" id="UP000238642">
    <property type="component" value="Unassembled WGS sequence"/>
</dbReference>
<accession>A0A2S9JHV4</accession>
<dbReference type="EMBL" id="PVBS01000003">
    <property type="protein sequence ID" value="PRD52571.1"/>
    <property type="molecule type" value="Genomic_DNA"/>
</dbReference>
<evidence type="ECO:0008006" key="3">
    <source>
        <dbReference type="Google" id="ProtNLM"/>
    </source>
</evidence>
<dbReference type="AlphaFoldDB" id="A0A2S9JHV4"/>
<sequence>MWKITLPIMMLLCLESCSFLYPIILVNQMDKDLVFEATFKDIADTSQLHLTYVAMADLDDEYKYAELPSRSRDQKLPYQLVEHNKIRLIIPAHYTVRIISRRNGRPDYFKECKITVDEKRLVLDGEALQSLLKRRRNFDIIGVKKYLKINDAVFR</sequence>